<evidence type="ECO:0000313" key="1">
    <source>
        <dbReference type="EMBL" id="GIZ00278.1"/>
    </source>
</evidence>
<gene>
    <name evidence="1" type="ORF">CEXT_649321</name>
</gene>
<dbReference type="EMBL" id="BPLR01001143">
    <property type="protein sequence ID" value="GIZ00278.1"/>
    <property type="molecule type" value="Genomic_DNA"/>
</dbReference>
<keyword evidence="2" id="KW-1185">Reference proteome</keyword>
<reference evidence="1 2" key="1">
    <citation type="submission" date="2021-06" db="EMBL/GenBank/DDBJ databases">
        <title>Caerostris extrusa draft genome.</title>
        <authorList>
            <person name="Kono N."/>
            <person name="Arakawa K."/>
        </authorList>
    </citation>
    <scope>NUCLEOTIDE SEQUENCE [LARGE SCALE GENOMIC DNA]</scope>
</reference>
<comment type="caution">
    <text evidence="1">The sequence shown here is derived from an EMBL/GenBank/DDBJ whole genome shotgun (WGS) entry which is preliminary data.</text>
</comment>
<organism evidence="1 2">
    <name type="scientific">Caerostris extrusa</name>
    <name type="common">Bark spider</name>
    <name type="synonym">Caerostris bankana</name>
    <dbReference type="NCBI Taxonomy" id="172846"/>
    <lineage>
        <taxon>Eukaryota</taxon>
        <taxon>Metazoa</taxon>
        <taxon>Ecdysozoa</taxon>
        <taxon>Arthropoda</taxon>
        <taxon>Chelicerata</taxon>
        <taxon>Arachnida</taxon>
        <taxon>Araneae</taxon>
        <taxon>Araneomorphae</taxon>
        <taxon>Entelegynae</taxon>
        <taxon>Araneoidea</taxon>
        <taxon>Araneidae</taxon>
        <taxon>Caerostris</taxon>
    </lineage>
</organism>
<protein>
    <submittedName>
        <fullName evidence="1">Uncharacterized protein</fullName>
    </submittedName>
</protein>
<proteinExistence type="predicted"/>
<dbReference type="AlphaFoldDB" id="A0AAV4XZK0"/>
<accession>A0AAV4XZK0</accession>
<sequence length="77" mass="8666">MLWSSPVMAHSALMRGRDRAVTLSQQREMDRLSEIAVRAMTAGAVPSLIRMSQLQQQATDKPSGWKTVLMLVMYCQN</sequence>
<dbReference type="Proteomes" id="UP001054945">
    <property type="component" value="Unassembled WGS sequence"/>
</dbReference>
<name>A0AAV4XZK0_CAEEX</name>
<evidence type="ECO:0000313" key="2">
    <source>
        <dbReference type="Proteomes" id="UP001054945"/>
    </source>
</evidence>